<evidence type="ECO:0000313" key="6">
    <source>
        <dbReference type="Proteomes" id="UP001055039"/>
    </source>
</evidence>
<protein>
    <recommendedName>
        <fullName evidence="4">Nucleoside triphosphate pyrophosphatase</fullName>
        <ecNumber evidence="4">3.6.1.9</ecNumber>
    </recommendedName>
    <alternativeName>
        <fullName evidence="4">Nucleotide pyrophosphatase</fullName>
        <shortName evidence="4">Nucleotide PPase</shortName>
    </alternativeName>
</protein>
<gene>
    <name evidence="5" type="primary">yceF</name>
    <name evidence="5" type="ORF">LNAOJCKE_3271</name>
</gene>
<keyword evidence="3 4" id="KW-0546">Nucleotide metabolism</keyword>
<accession>A0ABQ4UGY0</accession>
<keyword evidence="2 4" id="KW-0378">Hydrolase</keyword>
<reference evidence="5" key="2">
    <citation type="submission" date="2021-08" db="EMBL/GenBank/DDBJ databases">
        <authorList>
            <person name="Tani A."/>
            <person name="Ola A."/>
            <person name="Ogura Y."/>
            <person name="Katsura K."/>
            <person name="Hayashi T."/>
        </authorList>
    </citation>
    <scope>NUCLEOTIDE SEQUENCE</scope>
    <source>
        <strain evidence="5">NBRC 15686</strain>
    </source>
</reference>
<feature type="active site" description="Proton acceptor" evidence="4">
    <location>
        <position position="92"/>
    </location>
</feature>
<dbReference type="PANTHER" id="PTHR43213:SF5">
    <property type="entry name" value="BIFUNCTIONAL DTTP_UTP PYROPHOSPHATASE_METHYLTRANSFERASE PROTEIN-RELATED"/>
    <property type="match status" value="1"/>
</dbReference>
<dbReference type="HAMAP" id="MF_00528">
    <property type="entry name" value="Maf"/>
    <property type="match status" value="1"/>
</dbReference>
<dbReference type="Proteomes" id="UP001055039">
    <property type="component" value="Unassembled WGS sequence"/>
</dbReference>
<name>A0ABQ4UGY0_9HYPH</name>
<dbReference type="Gene3D" id="3.90.950.10">
    <property type="match status" value="1"/>
</dbReference>
<dbReference type="CDD" id="cd00555">
    <property type="entry name" value="Maf"/>
    <property type="match status" value="1"/>
</dbReference>
<comment type="caution">
    <text evidence="4">Lacks conserved residue(s) required for the propagation of feature annotation.</text>
</comment>
<dbReference type="SUPFAM" id="SSF52972">
    <property type="entry name" value="ITPase-like"/>
    <property type="match status" value="1"/>
</dbReference>
<evidence type="ECO:0000256" key="3">
    <source>
        <dbReference type="ARBA" id="ARBA00023080"/>
    </source>
</evidence>
<comment type="similarity">
    <text evidence="4">Belongs to the Maf family.</text>
</comment>
<dbReference type="InterPro" id="IPR003697">
    <property type="entry name" value="Maf-like"/>
</dbReference>
<dbReference type="PIRSF" id="PIRSF006305">
    <property type="entry name" value="Maf"/>
    <property type="match status" value="1"/>
</dbReference>
<reference evidence="5" key="1">
    <citation type="journal article" date="2021" name="Front. Microbiol.">
        <title>Comprehensive Comparative Genomics and Phenotyping of Methylobacterium Species.</title>
        <authorList>
            <person name="Alessa O."/>
            <person name="Ogura Y."/>
            <person name="Fujitani Y."/>
            <person name="Takami H."/>
            <person name="Hayashi T."/>
            <person name="Sahin N."/>
            <person name="Tani A."/>
        </authorList>
    </citation>
    <scope>NUCLEOTIDE SEQUENCE</scope>
    <source>
        <strain evidence="5">NBRC 15686</strain>
    </source>
</reference>
<evidence type="ECO:0000256" key="4">
    <source>
        <dbReference type="HAMAP-Rule" id="MF_00528"/>
    </source>
</evidence>
<comment type="cofactor">
    <cofactor evidence="1 4">
        <name>a divalent metal cation</name>
        <dbReference type="ChEBI" id="CHEBI:60240"/>
    </cofactor>
</comment>
<dbReference type="EC" id="3.6.1.9" evidence="4"/>
<organism evidence="5 6">
    <name type="scientific">Methylorubrum aminovorans</name>
    <dbReference type="NCBI Taxonomy" id="269069"/>
    <lineage>
        <taxon>Bacteria</taxon>
        <taxon>Pseudomonadati</taxon>
        <taxon>Pseudomonadota</taxon>
        <taxon>Alphaproteobacteria</taxon>
        <taxon>Hyphomicrobiales</taxon>
        <taxon>Methylobacteriaceae</taxon>
        <taxon>Methylorubrum</taxon>
    </lineage>
</organism>
<dbReference type="PANTHER" id="PTHR43213">
    <property type="entry name" value="BIFUNCTIONAL DTTP/UTP PYROPHOSPHATASE/METHYLTRANSFERASE PROTEIN-RELATED"/>
    <property type="match status" value="1"/>
</dbReference>
<dbReference type="Pfam" id="PF02545">
    <property type="entry name" value="Maf"/>
    <property type="match status" value="1"/>
</dbReference>
<keyword evidence="6" id="KW-1185">Reference proteome</keyword>
<keyword evidence="4" id="KW-0963">Cytoplasm</keyword>
<evidence type="ECO:0000313" key="5">
    <source>
        <dbReference type="EMBL" id="GJE66057.1"/>
    </source>
</evidence>
<dbReference type="EMBL" id="BPRC01000011">
    <property type="protein sequence ID" value="GJE66057.1"/>
    <property type="molecule type" value="Genomic_DNA"/>
</dbReference>
<comment type="caution">
    <text evidence="5">The sequence shown here is derived from an EMBL/GenBank/DDBJ whole genome shotgun (WGS) entry which is preliminary data.</text>
</comment>
<comment type="function">
    <text evidence="4">Nucleoside triphosphate pyrophosphatase. May have a dual role in cell division arrest and in preventing the incorporation of modified nucleotides into cellular nucleic acids.</text>
</comment>
<evidence type="ECO:0000256" key="1">
    <source>
        <dbReference type="ARBA" id="ARBA00001968"/>
    </source>
</evidence>
<dbReference type="InterPro" id="IPR029001">
    <property type="entry name" value="ITPase-like_fam"/>
</dbReference>
<proteinExistence type="inferred from homology"/>
<sequence>MTGISDLPVDLPGSSLWRAPAPLLLASASATRRDLLTGAGLPVETAPARIDERALEAEGGEIVPVDLARRLARAKAAEVAARHPGRVVIGADQVLECEGRIFHKPADLKAAHAHLARLQGRTHQLHSAVAILRDGRAEDFAETARLTMRPLDAEAIDAYLRLAGVAVTTSVGAYQLEGLGIHLFERVEGDHSTILGLPLTPLLARLRGMGLLAF</sequence>
<comment type="catalytic activity">
    <reaction evidence="4">
        <text>a ribonucleoside 5'-triphosphate + H2O = a ribonucleoside 5'-phosphate + diphosphate + H(+)</text>
        <dbReference type="Rhea" id="RHEA:23996"/>
        <dbReference type="ChEBI" id="CHEBI:15377"/>
        <dbReference type="ChEBI" id="CHEBI:15378"/>
        <dbReference type="ChEBI" id="CHEBI:33019"/>
        <dbReference type="ChEBI" id="CHEBI:58043"/>
        <dbReference type="ChEBI" id="CHEBI:61557"/>
        <dbReference type="EC" id="3.6.1.9"/>
    </reaction>
</comment>
<comment type="catalytic activity">
    <reaction evidence="4">
        <text>a 2'-deoxyribonucleoside 5'-triphosphate + H2O = a 2'-deoxyribonucleoside 5'-phosphate + diphosphate + H(+)</text>
        <dbReference type="Rhea" id="RHEA:44644"/>
        <dbReference type="ChEBI" id="CHEBI:15377"/>
        <dbReference type="ChEBI" id="CHEBI:15378"/>
        <dbReference type="ChEBI" id="CHEBI:33019"/>
        <dbReference type="ChEBI" id="CHEBI:61560"/>
        <dbReference type="ChEBI" id="CHEBI:65317"/>
        <dbReference type="EC" id="3.6.1.9"/>
    </reaction>
</comment>
<evidence type="ECO:0000256" key="2">
    <source>
        <dbReference type="ARBA" id="ARBA00022801"/>
    </source>
</evidence>
<comment type="subcellular location">
    <subcellularLocation>
        <location evidence="4">Cytoplasm</location>
    </subcellularLocation>
</comment>
<dbReference type="RefSeq" id="WP_238225616.1">
    <property type="nucleotide sequence ID" value="NZ_BAAADH010000007.1"/>
</dbReference>